<organism evidence="9">
    <name type="scientific">Caldithrix abyssi</name>
    <dbReference type="NCBI Taxonomy" id="187145"/>
    <lineage>
        <taxon>Bacteria</taxon>
        <taxon>Pseudomonadati</taxon>
        <taxon>Calditrichota</taxon>
        <taxon>Calditrichia</taxon>
        <taxon>Calditrichales</taxon>
        <taxon>Calditrichaceae</taxon>
        <taxon>Caldithrix</taxon>
    </lineage>
</organism>
<dbReference type="Proteomes" id="UP000885779">
    <property type="component" value="Unassembled WGS sequence"/>
</dbReference>
<dbReference type="InterPro" id="IPR002099">
    <property type="entry name" value="MutL/Mlh/PMS"/>
</dbReference>
<dbReference type="SUPFAM" id="SSF55874">
    <property type="entry name" value="ATPase domain of HSP90 chaperone/DNA topoisomerase II/histidine kinase"/>
    <property type="match status" value="1"/>
</dbReference>
<comment type="function">
    <text evidence="5">This protein is involved in the repair of mismatches in DNA. It is required for dam-dependent methyl-directed DNA mismatch repair. May act as a 'molecular matchmaker', a protein that promotes the formation of a stable complex between two or more DNA-binding proteins in an ATP-dependent manner without itself being part of a final effector complex.</text>
</comment>
<dbReference type="Gene3D" id="3.30.230.10">
    <property type="match status" value="1"/>
</dbReference>
<dbReference type="GO" id="GO:0032300">
    <property type="term" value="C:mismatch repair complex"/>
    <property type="evidence" value="ECO:0007669"/>
    <property type="project" value="InterPro"/>
</dbReference>
<dbReference type="EMBL" id="DRQG01000097">
    <property type="protein sequence ID" value="HGY56114.1"/>
    <property type="molecule type" value="Genomic_DNA"/>
</dbReference>
<dbReference type="InterPro" id="IPR037198">
    <property type="entry name" value="MutL_C_sf"/>
</dbReference>
<keyword evidence="3 5" id="KW-0227">DNA damage</keyword>
<dbReference type="InterPro" id="IPR014790">
    <property type="entry name" value="MutL_C"/>
</dbReference>
<dbReference type="InterPro" id="IPR042121">
    <property type="entry name" value="MutL_C_regsub"/>
</dbReference>
<evidence type="ECO:0000256" key="2">
    <source>
        <dbReference type="ARBA" id="ARBA00021975"/>
    </source>
</evidence>
<dbReference type="HAMAP" id="MF_00149">
    <property type="entry name" value="DNA_mis_repair"/>
    <property type="match status" value="1"/>
</dbReference>
<dbReference type="SMART" id="SM01340">
    <property type="entry name" value="DNA_mis_repair"/>
    <property type="match status" value="1"/>
</dbReference>
<dbReference type="CDD" id="cd16926">
    <property type="entry name" value="HATPase_MutL-MLH-PMS-like"/>
    <property type="match status" value="1"/>
</dbReference>
<dbReference type="InterPro" id="IPR020568">
    <property type="entry name" value="Ribosomal_Su5_D2-typ_SF"/>
</dbReference>
<keyword evidence="9" id="KW-0378">Hydrolase</keyword>
<evidence type="ECO:0000313" key="9">
    <source>
        <dbReference type="EMBL" id="HGY56114.1"/>
    </source>
</evidence>
<gene>
    <name evidence="5 9" type="primary">mutL</name>
    <name evidence="9" type="ORF">ENK44_10445</name>
</gene>
<keyword evidence="4 5" id="KW-0234">DNA repair</keyword>
<evidence type="ECO:0000256" key="3">
    <source>
        <dbReference type="ARBA" id="ARBA00022763"/>
    </source>
</evidence>
<dbReference type="Pfam" id="PF01119">
    <property type="entry name" value="DNA_mis_repair"/>
    <property type="match status" value="1"/>
</dbReference>
<dbReference type="InterPro" id="IPR038973">
    <property type="entry name" value="MutL/Mlh/Pms-like"/>
</dbReference>
<comment type="caution">
    <text evidence="9">The sequence shown here is derived from an EMBL/GenBank/DDBJ whole genome shotgun (WGS) entry which is preliminary data.</text>
</comment>
<evidence type="ECO:0000259" key="8">
    <source>
        <dbReference type="SMART" id="SM01340"/>
    </source>
</evidence>
<reference evidence="9" key="1">
    <citation type="journal article" date="2020" name="mSystems">
        <title>Genome- and Community-Level Interaction Insights into Carbon Utilization and Element Cycling Functions of Hydrothermarchaeota in Hydrothermal Sediment.</title>
        <authorList>
            <person name="Zhou Z."/>
            <person name="Liu Y."/>
            <person name="Xu W."/>
            <person name="Pan J."/>
            <person name="Luo Z.H."/>
            <person name="Li M."/>
        </authorList>
    </citation>
    <scope>NUCLEOTIDE SEQUENCE [LARGE SCALE GENOMIC DNA]</scope>
    <source>
        <strain evidence="9">HyVt-577</strain>
    </source>
</reference>
<dbReference type="SUPFAM" id="SSF54211">
    <property type="entry name" value="Ribosomal protein S5 domain 2-like"/>
    <property type="match status" value="1"/>
</dbReference>
<dbReference type="GO" id="GO:0006298">
    <property type="term" value="P:mismatch repair"/>
    <property type="evidence" value="ECO:0007669"/>
    <property type="project" value="UniProtKB-UniRule"/>
</dbReference>
<dbReference type="Gene3D" id="3.30.1540.20">
    <property type="entry name" value="MutL, C-terminal domain, dimerisation subdomain"/>
    <property type="match status" value="1"/>
</dbReference>
<dbReference type="InterPro" id="IPR014762">
    <property type="entry name" value="DNA_mismatch_repair_CS"/>
</dbReference>
<dbReference type="Gene3D" id="3.30.565.10">
    <property type="entry name" value="Histidine kinase-like ATPase, C-terminal domain"/>
    <property type="match status" value="1"/>
</dbReference>
<evidence type="ECO:0000259" key="7">
    <source>
        <dbReference type="SMART" id="SM00853"/>
    </source>
</evidence>
<dbReference type="PROSITE" id="PS00058">
    <property type="entry name" value="DNA_MISMATCH_REPAIR_1"/>
    <property type="match status" value="1"/>
</dbReference>
<sequence length="604" mass="68032">MPLQSKIKILPENLANKIAAGEVVERPASVVKELVENAIDAEAQRIAVFIEKGGKQLIQVVDNGVGMGEEDIRLAFERHATSKIKKADDLQRIETLGFRGEALPSIASVSQVEIKSKTKEEKLGNLLVIHGGKVRDFKKNASNTGTSISVKNLFFNTPARRQFLRADNSESQQILTTLKRFFLAYPDIHFELTMDGKQIFNLKPAEINERVREIFGDALYKDLLPLSASLGGVQLSGFISRPDLTRKSRGWQYIFLNGRPIQARSLGYAIVQGYANLIPAGSYPVYCLFIDIDPALVDVNVHPAKMEVRFANERSIYYFFINSVQSVLKKENVIPSFNSAPSGSAVGRSLQSTPGEIMSELKSRKHSMARYSGDQLSLTYFEPESTQQNSGEKEHPAETGQPENLPSTPAPVFSEQAKFWQIHNRYILSEIKSGMVIIDQHVAHERVLYERILKVLNEKQPMISQKLLFPQKLTLNYEDFSVFKDIYEVLNHIGFSIKVFSGTTIVIEAMPADVKVGRESQILLDIIDYYRNRPLHDFNHNEKVAAAYACKNAVKSGETLSQQEMQDLVDQLFACESPFFCPHGRPVIVTMDLEELDRKFKRIT</sequence>
<dbReference type="PANTHER" id="PTHR10073">
    <property type="entry name" value="DNA MISMATCH REPAIR PROTEIN MLH, PMS, MUTL"/>
    <property type="match status" value="1"/>
</dbReference>
<protein>
    <recommendedName>
        <fullName evidence="2 5">DNA mismatch repair protein MutL</fullName>
    </recommendedName>
</protein>
<dbReference type="CDD" id="cd00782">
    <property type="entry name" value="MutL_Trans"/>
    <property type="match status" value="1"/>
</dbReference>
<dbReference type="SUPFAM" id="SSF118116">
    <property type="entry name" value="DNA mismatch repair protein MutL"/>
    <property type="match status" value="1"/>
</dbReference>
<dbReference type="SMART" id="SM00853">
    <property type="entry name" value="MutL_C"/>
    <property type="match status" value="1"/>
</dbReference>
<evidence type="ECO:0000256" key="1">
    <source>
        <dbReference type="ARBA" id="ARBA00006082"/>
    </source>
</evidence>
<dbReference type="Pfam" id="PF13589">
    <property type="entry name" value="HATPase_c_3"/>
    <property type="match status" value="1"/>
</dbReference>
<dbReference type="AlphaFoldDB" id="A0A7V4U1H0"/>
<keyword evidence="9" id="KW-0540">Nuclease</keyword>
<dbReference type="GO" id="GO:0030983">
    <property type="term" value="F:mismatched DNA binding"/>
    <property type="evidence" value="ECO:0007669"/>
    <property type="project" value="InterPro"/>
</dbReference>
<dbReference type="GO" id="GO:0004519">
    <property type="term" value="F:endonuclease activity"/>
    <property type="evidence" value="ECO:0007669"/>
    <property type="project" value="UniProtKB-KW"/>
</dbReference>
<name>A0A7V4U1H0_CALAY</name>
<evidence type="ECO:0000256" key="4">
    <source>
        <dbReference type="ARBA" id="ARBA00023204"/>
    </source>
</evidence>
<dbReference type="InterPro" id="IPR013507">
    <property type="entry name" value="DNA_mismatch_S5_2-like"/>
</dbReference>
<dbReference type="Gene3D" id="3.30.1370.100">
    <property type="entry name" value="MutL, C-terminal domain, regulatory subdomain"/>
    <property type="match status" value="1"/>
</dbReference>
<feature type="domain" description="DNA mismatch repair protein S5" evidence="8">
    <location>
        <begin position="211"/>
        <end position="329"/>
    </location>
</feature>
<feature type="region of interest" description="Disordered" evidence="6">
    <location>
        <begin position="383"/>
        <end position="408"/>
    </location>
</feature>
<keyword evidence="9" id="KW-0255">Endonuclease</keyword>
<dbReference type="GO" id="GO:0016887">
    <property type="term" value="F:ATP hydrolysis activity"/>
    <property type="evidence" value="ECO:0007669"/>
    <property type="project" value="InterPro"/>
</dbReference>
<dbReference type="InterPro" id="IPR020667">
    <property type="entry name" value="DNA_mismatch_repair_MutL"/>
</dbReference>
<dbReference type="FunFam" id="3.30.565.10:FF:000003">
    <property type="entry name" value="DNA mismatch repair endonuclease MutL"/>
    <property type="match status" value="1"/>
</dbReference>
<accession>A0A7V4U1H0</accession>
<dbReference type="InterPro" id="IPR042120">
    <property type="entry name" value="MutL_C_dimsub"/>
</dbReference>
<dbReference type="NCBIfam" id="TIGR00585">
    <property type="entry name" value="mutl"/>
    <property type="match status" value="1"/>
</dbReference>
<dbReference type="GO" id="GO:0005524">
    <property type="term" value="F:ATP binding"/>
    <property type="evidence" value="ECO:0007669"/>
    <property type="project" value="InterPro"/>
</dbReference>
<dbReference type="InterPro" id="IPR014721">
    <property type="entry name" value="Ribsml_uS5_D2-typ_fold_subgr"/>
</dbReference>
<dbReference type="InterPro" id="IPR036890">
    <property type="entry name" value="HATPase_C_sf"/>
</dbReference>
<dbReference type="PANTHER" id="PTHR10073:SF12">
    <property type="entry name" value="DNA MISMATCH REPAIR PROTEIN MLH1"/>
    <property type="match status" value="1"/>
</dbReference>
<evidence type="ECO:0000256" key="5">
    <source>
        <dbReference type="HAMAP-Rule" id="MF_00149"/>
    </source>
</evidence>
<dbReference type="GO" id="GO:0140664">
    <property type="term" value="F:ATP-dependent DNA damage sensor activity"/>
    <property type="evidence" value="ECO:0007669"/>
    <property type="project" value="InterPro"/>
</dbReference>
<comment type="similarity">
    <text evidence="1 5">Belongs to the DNA mismatch repair MutL/HexB family.</text>
</comment>
<proteinExistence type="inferred from homology"/>
<dbReference type="Pfam" id="PF08676">
    <property type="entry name" value="MutL_C"/>
    <property type="match status" value="1"/>
</dbReference>
<feature type="domain" description="MutL C-terminal dimerisation" evidence="7">
    <location>
        <begin position="418"/>
        <end position="560"/>
    </location>
</feature>
<evidence type="ECO:0000256" key="6">
    <source>
        <dbReference type="SAM" id="MobiDB-lite"/>
    </source>
</evidence>